<proteinExistence type="predicted"/>
<dbReference type="InParanoid" id="A0A7I4BVS8"/>
<name>A0A7I4BVS8_PHYPA</name>
<sequence>MRVIFHECQSEKAGGQGVSGCGVYKTSVPKMALGRGQSSNAKAVPAKRRRLSSNMKSGDTVGDIRKKFRGVAYRRRNGRYTVDVRWRGIKLCRECDSWEEGALIYDLAKLETKASKKPQKLNSDWDFLQAFILNNPFPDSLPLEKLKDAIVNKAVKAVKAWKMFLGDESFRKWSACGYAPEELAQTNEVIVDKNRCLQSENGYSVIKDEFERYKAGVEREKAETERRAAESNAFIDRILQNECKFILFDGNAAADTNDSRIGVTKKGLLAIHSFASLPENNSIDEMGDAEIEGLVLENKNFCNKISFLESELNRSESETVYDKLKCENHMKELQRLMDEIEPEESEAIAVRGRNIENDVEMAEVFPGNPGADRNDSRIDVTNEGWTPVDSGAPLAENNSIDEMGDAEIEGLDLGSTRAMKEYAVVKAELELCEVKA</sequence>
<evidence type="ECO:0000313" key="2">
    <source>
        <dbReference type="EnsemblPlants" id="Pp3c1_40510V3.4"/>
    </source>
</evidence>
<keyword evidence="1" id="KW-0175">Coiled coil</keyword>
<dbReference type="EMBL" id="ABEU02000001">
    <property type="status" value="NOT_ANNOTATED_CDS"/>
    <property type="molecule type" value="Genomic_DNA"/>
</dbReference>
<reference evidence="2 3" key="2">
    <citation type="journal article" date="2018" name="Plant J.">
        <title>The Physcomitrella patens chromosome-scale assembly reveals moss genome structure and evolution.</title>
        <authorList>
            <person name="Lang D."/>
            <person name="Ullrich K.K."/>
            <person name="Murat F."/>
            <person name="Fuchs J."/>
            <person name="Jenkins J."/>
            <person name="Haas F.B."/>
            <person name="Piednoel M."/>
            <person name="Gundlach H."/>
            <person name="Van Bel M."/>
            <person name="Meyberg R."/>
            <person name="Vives C."/>
            <person name="Morata J."/>
            <person name="Symeonidi A."/>
            <person name="Hiss M."/>
            <person name="Muchero W."/>
            <person name="Kamisugi Y."/>
            <person name="Saleh O."/>
            <person name="Blanc G."/>
            <person name="Decker E.L."/>
            <person name="van Gessel N."/>
            <person name="Grimwood J."/>
            <person name="Hayes R.D."/>
            <person name="Graham S.W."/>
            <person name="Gunter L.E."/>
            <person name="McDaniel S.F."/>
            <person name="Hoernstein S.N.W."/>
            <person name="Larsson A."/>
            <person name="Li F.W."/>
            <person name="Perroud P.F."/>
            <person name="Phillips J."/>
            <person name="Ranjan P."/>
            <person name="Rokshar D.S."/>
            <person name="Rothfels C.J."/>
            <person name="Schneider L."/>
            <person name="Shu S."/>
            <person name="Stevenson D.W."/>
            <person name="Thummler F."/>
            <person name="Tillich M."/>
            <person name="Villarreal Aguilar J.C."/>
            <person name="Widiez T."/>
            <person name="Wong G.K."/>
            <person name="Wymore A."/>
            <person name="Zhang Y."/>
            <person name="Zimmer A.D."/>
            <person name="Quatrano R.S."/>
            <person name="Mayer K.F.X."/>
            <person name="Goodstein D."/>
            <person name="Casacuberta J.M."/>
            <person name="Vandepoele K."/>
            <person name="Reski R."/>
            <person name="Cuming A.C."/>
            <person name="Tuskan G.A."/>
            <person name="Maumus F."/>
            <person name="Salse J."/>
            <person name="Schmutz J."/>
            <person name="Rensing S.A."/>
        </authorList>
    </citation>
    <scope>NUCLEOTIDE SEQUENCE [LARGE SCALE GENOMIC DNA]</scope>
    <source>
        <strain evidence="2 3">cv. Gransden 2004</strain>
    </source>
</reference>
<feature type="coiled-coil region" evidence="1">
    <location>
        <begin position="298"/>
        <end position="346"/>
    </location>
</feature>
<reference evidence="2" key="3">
    <citation type="submission" date="2020-12" db="UniProtKB">
        <authorList>
            <consortium name="EnsemblPlants"/>
        </authorList>
    </citation>
    <scope>IDENTIFICATION</scope>
</reference>
<reference evidence="2 3" key="1">
    <citation type="journal article" date="2008" name="Science">
        <title>The Physcomitrella genome reveals evolutionary insights into the conquest of land by plants.</title>
        <authorList>
            <person name="Rensing S."/>
            <person name="Lang D."/>
            <person name="Zimmer A."/>
            <person name="Terry A."/>
            <person name="Salamov A."/>
            <person name="Shapiro H."/>
            <person name="Nishiyama T."/>
            <person name="Perroud P.-F."/>
            <person name="Lindquist E."/>
            <person name="Kamisugi Y."/>
            <person name="Tanahashi T."/>
            <person name="Sakakibara K."/>
            <person name="Fujita T."/>
            <person name="Oishi K."/>
            <person name="Shin-I T."/>
            <person name="Kuroki Y."/>
            <person name="Toyoda A."/>
            <person name="Suzuki Y."/>
            <person name="Hashimoto A."/>
            <person name="Yamaguchi K."/>
            <person name="Sugano A."/>
            <person name="Kohara Y."/>
            <person name="Fujiyama A."/>
            <person name="Anterola A."/>
            <person name="Aoki S."/>
            <person name="Ashton N."/>
            <person name="Barbazuk W.B."/>
            <person name="Barker E."/>
            <person name="Bennetzen J."/>
            <person name="Bezanilla M."/>
            <person name="Blankenship R."/>
            <person name="Cho S.H."/>
            <person name="Dutcher S."/>
            <person name="Estelle M."/>
            <person name="Fawcett J.A."/>
            <person name="Gundlach H."/>
            <person name="Hanada K."/>
            <person name="Heyl A."/>
            <person name="Hicks K.A."/>
            <person name="Hugh J."/>
            <person name="Lohr M."/>
            <person name="Mayer K."/>
            <person name="Melkozernov A."/>
            <person name="Murata T."/>
            <person name="Nelson D."/>
            <person name="Pils B."/>
            <person name="Prigge M."/>
            <person name="Reiss B."/>
            <person name="Renner T."/>
            <person name="Rombauts S."/>
            <person name="Rushton P."/>
            <person name="Sanderfoot A."/>
            <person name="Schween G."/>
            <person name="Shiu S.-H."/>
            <person name="Stueber K."/>
            <person name="Theodoulou F.L."/>
            <person name="Tu H."/>
            <person name="Van de Peer Y."/>
            <person name="Verrier P.J."/>
            <person name="Waters E."/>
            <person name="Wood A."/>
            <person name="Yang L."/>
            <person name="Cove D."/>
            <person name="Cuming A."/>
            <person name="Hasebe M."/>
            <person name="Lucas S."/>
            <person name="Mishler D.B."/>
            <person name="Reski R."/>
            <person name="Grigoriev I."/>
            <person name="Quatrano R.S."/>
            <person name="Boore J.L."/>
        </authorList>
    </citation>
    <scope>NUCLEOTIDE SEQUENCE [LARGE SCALE GENOMIC DNA]</scope>
    <source>
        <strain evidence="2 3">cv. Gransden 2004</strain>
    </source>
</reference>
<gene>
    <name evidence="2" type="primary">LOC112291333</name>
</gene>
<organism evidence="2 3">
    <name type="scientific">Physcomitrium patens</name>
    <name type="common">Spreading-leaved earth moss</name>
    <name type="synonym">Physcomitrella patens</name>
    <dbReference type="NCBI Taxonomy" id="3218"/>
    <lineage>
        <taxon>Eukaryota</taxon>
        <taxon>Viridiplantae</taxon>
        <taxon>Streptophyta</taxon>
        <taxon>Embryophyta</taxon>
        <taxon>Bryophyta</taxon>
        <taxon>Bryophytina</taxon>
        <taxon>Bryopsida</taxon>
        <taxon>Funariidae</taxon>
        <taxon>Funariales</taxon>
        <taxon>Funariaceae</taxon>
        <taxon>Physcomitrium</taxon>
    </lineage>
</organism>
<dbReference type="AlphaFoldDB" id="A0A7I4BVS8"/>
<dbReference type="Proteomes" id="UP000006727">
    <property type="component" value="Chromosome 1"/>
</dbReference>
<keyword evidence="3" id="KW-1185">Reference proteome</keyword>
<protein>
    <recommendedName>
        <fullName evidence="4">AP2/ERF domain-containing protein</fullName>
    </recommendedName>
</protein>
<evidence type="ECO:0008006" key="4">
    <source>
        <dbReference type="Google" id="ProtNLM"/>
    </source>
</evidence>
<dbReference type="Gramene" id="Pp3c1_40510V3.4">
    <property type="protein sequence ID" value="Pp3c1_40510V3.4"/>
    <property type="gene ID" value="Pp3c1_40510"/>
</dbReference>
<evidence type="ECO:0000256" key="1">
    <source>
        <dbReference type="SAM" id="Coils"/>
    </source>
</evidence>
<accession>A0A7I4BVS8</accession>
<evidence type="ECO:0000313" key="3">
    <source>
        <dbReference type="Proteomes" id="UP000006727"/>
    </source>
</evidence>
<dbReference type="EnsemblPlants" id="Pp3c1_40510V3.4">
    <property type="protein sequence ID" value="Pp3c1_40510V3.4"/>
    <property type="gene ID" value="Pp3c1_40510"/>
</dbReference>